<dbReference type="GO" id="GO:0003723">
    <property type="term" value="F:RNA binding"/>
    <property type="evidence" value="ECO:0007669"/>
    <property type="project" value="InterPro"/>
</dbReference>
<comment type="catalytic activity">
    <reaction evidence="1 4">
        <text>a uridine in RNA = a pseudouridine in RNA</text>
        <dbReference type="Rhea" id="RHEA:48348"/>
        <dbReference type="Rhea" id="RHEA-COMP:12068"/>
        <dbReference type="Rhea" id="RHEA-COMP:12069"/>
        <dbReference type="ChEBI" id="CHEBI:65314"/>
        <dbReference type="ChEBI" id="CHEBI:65315"/>
    </reaction>
</comment>
<dbReference type="Gene3D" id="3.30.2350.10">
    <property type="entry name" value="Pseudouridine synthase"/>
    <property type="match status" value="1"/>
</dbReference>
<dbReference type="NCBIfam" id="TIGR00005">
    <property type="entry name" value="rluA_subfam"/>
    <property type="match status" value="1"/>
</dbReference>
<evidence type="ECO:0000256" key="3">
    <source>
        <dbReference type="PIRSR" id="PIRSR606225-1"/>
    </source>
</evidence>
<gene>
    <name evidence="6" type="ORF">HGMM_F07C06C31</name>
</gene>
<comment type="function">
    <text evidence="4">Responsible for synthesis of pseudouridine from uracil.</text>
</comment>
<evidence type="ECO:0000313" key="6">
    <source>
        <dbReference type="EMBL" id="BAL53509.1"/>
    </source>
</evidence>
<dbReference type="InterPro" id="IPR006224">
    <property type="entry name" value="PsdUridine_synth_RluA-like_CS"/>
</dbReference>
<dbReference type="EMBL" id="AP011659">
    <property type="protein sequence ID" value="BAL53509.1"/>
    <property type="molecule type" value="Genomic_DNA"/>
</dbReference>
<accession>H5SBH3</accession>
<comment type="similarity">
    <text evidence="2 4">Belongs to the pseudouridine synthase RluA family.</text>
</comment>
<protein>
    <recommendedName>
        <fullName evidence="4">Pseudouridine synthase</fullName>
        <ecNumber evidence="4">5.4.99.-</ecNumber>
    </recommendedName>
</protein>
<dbReference type="PANTHER" id="PTHR21600:SF87">
    <property type="entry name" value="RNA PSEUDOURIDYLATE SYNTHASE DOMAIN-CONTAINING PROTEIN 1"/>
    <property type="match status" value="1"/>
</dbReference>
<reference evidence="6" key="1">
    <citation type="journal article" date="2005" name="Environ. Microbiol.">
        <title>Genetic and functional properties of uncultivated thermophilic crenarchaeotes from a subsurface gold mine as revealed by analysis of genome fragments.</title>
        <authorList>
            <person name="Nunoura T."/>
            <person name="Hirayama H."/>
            <person name="Takami H."/>
            <person name="Oida H."/>
            <person name="Nishi S."/>
            <person name="Shimamura S."/>
            <person name="Suzuki Y."/>
            <person name="Inagaki F."/>
            <person name="Takai K."/>
            <person name="Nealson K.H."/>
            <person name="Horikoshi K."/>
        </authorList>
    </citation>
    <scope>NUCLEOTIDE SEQUENCE</scope>
</reference>
<dbReference type="InterPro" id="IPR020103">
    <property type="entry name" value="PsdUridine_synth_cat_dom_sf"/>
</dbReference>
<evidence type="ECO:0000256" key="1">
    <source>
        <dbReference type="ARBA" id="ARBA00000073"/>
    </source>
</evidence>
<reference evidence="6" key="2">
    <citation type="journal article" date="2012" name="PLoS ONE">
        <title>A Deeply Branching Thermophilic Bacterium with an Ancient Acetyl-CoA Pathway Dominates a Subsurface Ecosystem.</title>
        <authorList>
            <person name="Takami H."/>
            <person name="Noguchi H."/>
            <person name="Takaki Y."/>
            <person name="Uchiyama I."/>
            <person name="Toyoda A."/>
            <person name="Nishi S."/>
            <person name="Chee G.-J."/>
            <person name="Arai W."/>
            <person name="Nunoura T."/>
            <person name="Itoh T."/>
            <person name="Hattori M."/>
            <person name="Takai K."/>
        </authorList>
    </citation>
    <scope>NUCLEOTIDE SEQUENCE</scope>
</reference>
<feature type="active site" evidence="3">
    <location>
        <position position="55"/>
    </location>
</feature>
<dbReference type="Pfam" id="PF00849">
    <property type="entry name" value="PseudoU_synth_2"/>
    <property type="match status" value="1"/>
</dbReference>
<dbReference type="PANTHER" id="PTHR21600">
    <property type="entry name" value="MITOCHONDRIAL RNA PSEUDOURIDINE SYNTHASE"/>
    <property type="match status" value="1"/>
</dbReference>
<dbReference type="InterPro" id="IPR006145">
    <property type="entry name" value="PsdUridine_synth_RsuA/RluA"/>
</dbReference>
<sequence>MPIELQLLYQDEHLLAVNKPPGLATLVEGWHPDRLTAMRWVEMHYGKVYLVHRLDKFTSGVLLFARTAEAHRHLSLQFETHKVFKRYQAILHGEPAWEEMLADSPLRSNVGRRHRTVVSPQGKAAETWFRVLARGKGFAWVEVQPRTGRTHQIRAHAAALGHPLLGDVLYGAPPSPFLERPALHACALTFIHPESGKELTLQAPLAEDLVRALKLLGIVFHDPQPSYPTHPAP</sequence>
<name>H5SBH3_9CHLR</name>
<proteinExistence type="inferred from homology"/>
<dbReference type="GO" id="GO:0000455">
    <property type="term" value="P:enzyme-directed rRNA pseudouridine synthesis"/>
    <property type="evidence" value="ECO:0007669"/>
    <property type="project" value="TreeGrafter"/>
</dbReference>
<evidence type="ECO:0000259" key="5">
    <source>
        <dbReference type="Pfam" id="PF00849"/>
    </source>
</evidence>
<dbReference type="EC" id="5.4.99.-" evidence="4"/>
<dbReference type="PROSITE" id="PS01129">
    <property type="entry name" value="PSI_RLU"/>
    <property type="match status" value="1"/>
</dbReference>
<feature type="domain" description="Pseudouridine synthase RsuA/RluA-like" evidence="5">
    <location>
        <begin position="13"/>
        <end position="159"/>
    </location>
</feature>
<dbReference type="GO" id="GO:0009982">
    <property type="term" value="F:pseudouridine synthase activity"/>
    <property type="evidence" value="ECO:0007669"/>
    <property type="project" value="InterPro"/>
</dbReference>
<dbReference type="InterPro" id="IPR006225">
    <property type="entry name" value="PsdUridine_synth_RluC/D"/>
</dbReference>
<evidence type="ECO:0000256" key="4">
    <source>
        <dbReference type="RuleBase" id="RU362028"/>
    </source>
</evidence>
<organism evidence="6">
    <name type="scientific">uncultured Chloroflexota bacterium</name>
    <dbReference type="NCBI Taxonomy" id="166587"/>
    <lineage>
        <taxon>Bacteria</taxon>
        <taxon>Bacillati</taxon>
        <taxon>Chloroflexota</taxon>
        <taxon>environmental samples</taxon>
    </lineage>
</organism>
<dbReference type="InterPro" id="IPR050188">
    <property type="entry name" value="RluA_PseudoU_synthase"/>
</dbReference>
<dbReference type="GO" id="GO:0140098">
    <property type="term" value="F:catalytic activity, acting on RNA"/>
    <property type="evidence" value="ECO:0007669"/>
    <property type="project" value="UniProtKB-ARBA"/>
</dbReference>
<evidence type="ECO:0000256" key="2">
    <source>
        <dbReference type="ARBA" id="ARBA00010876"/>
    </source>
</evidence>
<dbReference type="CDD" id="cd02869">
    <property type="entry name" value="PseudoU_synth_RluA_like"/>
    <property type="match status" value="1"/>
</dbReference>
<dbReference type="AlphaFoldDB" id="H5SBH3"/>
<dbReference type="SUPFAM" id="SSF55120">
    <property type="entry name" value="Pseudouridine synthase"/>
    <property type="match status" value="1"/>
</dbReference>
<keyword evidence="4" id="KW-0413">Isomerase</keyword>